<dbReference type="EMBL" id="CP134146">
    <property type="protein sequence ID" value="WNC69980.1"/>
    <property type="molecule type" value="Genomic_DNA"/>
</dbReference>
<evidence type="ECO:0000313" key="3">
    <source>
        <dbReference type="Proteomes" id="UP001248581"/>
    </source>
</evidence>
<gene>
    <name evidence="2" type="ORF">RI845_07535</name>
</gene>
<accession>A0ABY9TQF3</accession>
<dbReference type="InterPro" id="IPR000297">
    <property type="entry name" value="PPIase_PpiC"/>
</dbReference>
<dbReference type="RefSeq" id="WP_348389122.1">
    <property type="nucleotide sequence ID" value="NZ_CP134146.1"/>
</dbReference>
<keyword evidence="2" id="KW-0413">Isomerase</keyword>
<feature type="domain" description="PpiC" evidence="1">
    <location>
        <begin position="114"/>
        <end position="239"/>
    </location>
</feature>
<dbReference type="GO" id="GO:0016853">
    <property type="term" value="F:isomerase activity"/>
    <property type="evidence" value="ECO:0007669"/>
    <property type="project" value="UniProtKB-KW"/>
</dbReference>
<name>A0ABY9TQF3_9GAMM</name>
<protein>
    <submittedName>
        <fullName evidence="2">Peptidylprolyl isomerase</fullName>
    </submittedName>
</protein>
<evidence type="ECO:0000313" key="2">
    <source>
        <dbReference type="EMBL" id="WNC69980.1"/>
    </source>
</evidence>
<proteinExistence type="predicted"/>
<reference evidence="3" key="1">
    <citation type="submission" date="2023-09" db="EMBL/GenBank/DDBJ databases">
        <authorList>
            <person name="Li S."/>
            <person name="Li X."/>
            <person name="Zhang C."/>
            <person name="Zhao Z."/>
        </authorList>
    </citation>
    <scope>NUCLEOTIDE SEQUENCE [LARGE SCALE GENOMIC DNA]</scope>
    <source>
        <strain evidence="3">SQ345</strain>
    </source>
</reference>
<sequence>MFIKIITEPLIHFLLLSIIIFVIYDANNTPVSDSYQVTVSEGRVQQIKNDIVNSKQRLPVGKELDIAIKSFALNEIYLREARELGLNKGDKIINRRLRQKMEYLLDEMASLQEPSSEELNQFYDNNIDRYHLPNSYSFTQVYVSTDRTKDELVKHINMQKLLIEQGKEPQADASMLPAEINNKTSLQVERELGKILALKLEQLPLNQWAGPISSNIGQHFIYLHSRSVKKTKPFELVKEEVLSDWQYEQRDKFKQAYESELMQRYIVDVKMPNVNEAG</sequence>
<evidence type="ECO:0000259" key="1">
    <source>
        <dbReference type="Pfam" id="PF13145"/>
    </source>
</evidence>
<organism evidence="2 3">
    <name type="scientific">Thalassotalea nanhaiensis</name>
    <dbReference type="NCBI Taxonomy" id="3065648"/>
    <lineage>
        <taxon>Bacteria</taxon>
        <taxon>Pseudomonadati</taxon>
        <taxon>Pseudomonadota</taxon>
        <taxon>Gammaproteobacteria</taxon>
        <taxon>Alteromonadales</taxon>
        <taxon>Colwelliaceae</taxon>
        <taxon>Thalassotalea</taxon>
    </lineage>
</organism>
<dbReference type="Pfam" id="PF13145">
    <property type="entry name" value="Rotamase_2"/>
    <property type="match status" value="1"/>
</dbReference>
<dbReference type="Proteomes" id="UP001248581">
    <property type="component" value="Chromosome"/>
</dbReference>
<keyword evidence="3" id="KW-1185">Reference proteome</keyword>